<dbReference type="GO" id="GO:0004342">
    <property type="term" value="F:glucosamine-6-phosphate deaminase activity"/>
    <property type="evidence" value="ECO:0007669"/>
    <property type="project" value="UniProtKB-UniRule"/>
</dbReference>
<dbReference type="GO" id="GO:0019262">
    <property type="term" value="P:N-acetylneuraminate catabolic process"/>
    <property type="evidence" value="ECO:0007669"/>
    <property type="project" value="UniProtKB-UniRule"/>
</dbReference>
<evidence type="ECO:0000256" key="1">
    <source>
        <dbReference type="ARBA" id="ARBA00000644"/>
    </source>
</evidence>
<dbReference type="InterPro" id="IPR004547">
    <property type="entry name" value="Glucosamine6P_isomerase"/>
</dbReference>
<reference evidence="6" key="1">
    <citation type="submission" date="2020-08" db="EMBL/GenBank/DDBJ databases">
        <title>Genome public.</title>
        <authorList>
            <person name="Liu C."/>
            <person name="Sun Q."/>
        </authorList>
    </citation>
    <scope>NUCLEOTIDE SEQUENCE</scope>
    <source>
        <strain evidence="6">NSJ-51</strain>
    </source>
</reference>
<accession>A0A8J6M403</accession>
<dbReference type="PANTHER" id="PTHR11280">
    <property type="entry name" value="GLUCOSAMINE-6-PHOSPHATE ISOMERASE"/>
    <property type="match status" value="1"/>
</dbReference>
<dbReference type="Proteomes" id="UP000661435">
    <property type="component" value="Unassembled WGS sequence"/>
</dbReference>
<name>A0A8J6M403_9FIRM</name>
<dbReference type="Pfam" id="PF01182">
    <property type="entry name" value="Glucosamine_iso"/>
    <property type="match status" value="1"/>
</dbReference>
<feature type="active site" description="For ring-opening step" evidence="4">
    <location>
        <position position="136"/>
    </location>
</feature>
<organism evidence="6 7">
    <name type="scientific">Lawsonibacter hominis</name>
    <dbReference type="NCBI Taxonomy" id="2763053"/>
    <lineage>
        <taxon>Bacteria</taxon>
        <taxon>Bacillati</taxon>
        <taxon>Bacillota</taxon>
        <taxon>Clostridia</taxon>
        <taxon>Eubacteriales</taxon>
        <taxon>Oscillospiraceae</taxon>
        <taxon>Lawsonibacter</taxon>
    </lineage>
</organism>
<dbReference type="CDD" id="cd01399">
    <property type="entry name" value="GlcN6P_deaminase"/>
    <property type="match status" value="1"/>
</dbReference>
<dbReference type="InterPro" id="IPR037171">
    <property type="entry name" value="NagB/RpiA_transferase-like"/>
</dbReference>
<dbReference type="GO" id="GO:0005975">
    <property type="term" value="P:carbohydrate metabolic process"/>
    <property type="evidence" value="ECO:0007669"/>
    <property type="project" value="InterPro"/>
</dbReference>
<comment type="caution">
    <text evidence="6">The sequence shown here is derived from an EMBL/GenBank/DDBJ whole genome shotgun (WGS) entry which is preliminary data.</text>
</comment>
<dbReference type="EMBL" id="JACOPP010000001">
    <property type="protein sequence ID" value="MBC5732137.1"/>
    <property type="molecule type" value="Genomic_DNA"/>
</dbReference>
<dbReference type="HAMAP" id="MF_01241">
    <property type="entry name" value="GlcN6P_deamin"/>
    <property type="match status" value="1"/>
</dbReference>
<dbReference type="AlphaFoldDB" id="A0A8J6M403"/>
<protein>
    <recommendedName>
        <fullName evidence="4">Glucosamine-6-phosphate deaminase</fullName>
        <ecNumber evidence="4">3.5.99.6</ecNumber>
    </recommendedName>
    <alternativeName>
        <fullName evidence="4">GlcN6P deaminase</fullName>
        <shortName evidence="4">GNPDA</shortName>
    </alternativeName>
    <alternativeName>
        <fullName evidence="4">Glucosamine-6-phosphate isomerase</fullName>
    </alternativeName>
</protein>
<keyword evidence="2 4" id="KW-0378">Hydrolase</keyword>
<dbReference type="PROSITE" id="PS01161">
    <property type="entry name" value="GLC_GALNAC_ISOMERASE"/>
    <property type="match status" value="1"/>
</dbReference>
<dbReference type="EC" id="3.5.99.6" evidence="4"/>
<gene>
    <name evidence="4 6" type="primary">nagB</name>
    <name evidence="6" type="ORF">H8S57_00140</name>
</gene>
<dbReference type="GO" id="GO:0006046">
    <property type="term" value="P:N-acetylglucosamine catabolic process"/>
    <property type="evidence" value="ECO:0007669"/>
    <property type="project" value="UniProtKB-UniRule"/>
</dbReference>
<comment type="function">
    <text evidence="4">Catalyzes the reversible isomerization-deamination of glucosamine 6-phosphate (GlcN6P) to form fructose 6-phosphate (Fru6P) and ammonium ion.</text>
</comment>
<dbReference type="GO" id="GO:0005737">
    <property type="term" value="C:cytoplasm"/>
    <property type="evidence" value="ECO:0007669"/>
    <property type="project" value="TreeGrafter"/>
</dbReference>
<dbReference type="GO" id="GO:0006043">
    <property type="term" value="P:glucosamine catabolic process"/>
    <property type="evidence" value="ECO:0007669"/>
    <property type="project" value="TreeGrafter"/>
</dbReference>
<evidence type="ECO:0000256" key="4">
    <source>
        <dbReference type="HAMAP-Rule" id="MF_01241"/>
    </source>
</evidence>
<dbReference type="GO" id="GO:0042802">
    <property type="term" value="F:identical protein binding"/>
    <property type="evidence" value="ECO:0007669"/>
    <property type="project" value="TreeGrafter"/>
</dbReference>
<keyword evidence="3 4" id="KW-0119">Carbohydrate metabolism</keyword>
<dbReference type="RefSeq" id="WP_186906353.1">
    <property type="nucleotide sequence ID" value="NZ_JACOPP010000001.1"/>
</dbReference>
<feature type="active site" description="For ring-opening step" evidence="4">
    <location>
        <position position="143"/>
    </location>
</feature>
<feature type="domain" description="Glucosamine/galactosamine-6-phosphate isomerase" evidence="5">
    <location>
        <begin position="6"/>
        <end position="224"/>
    </location>
</feature>
<comment type="catalytic activity">
    <reaction evidence="1 4">
        <text>alpha-D-glucosamine 6-phosphate + H2O = beta-D-fructose 6-phosphate + NH4(+)</text>
        <dbReference type="Rhea" id="RHEA:12172"/>
        <dbReference type="ChEBI" id="CHEBI:15377"/>
        <dbReference type="ChEBI" id="CHEBI:28938"/>
        <dbReference type="ChEBI" id="CHEBI:57634"/>
        <dbReference type="ChEBI" id="CHEBI:75989"/>
        <dbReference type="EC" id="3.5.99.6"/>
    </reaction>
</comment>
<evidence type="ECO:0000256" key="3">
    <source>
        <dbReference type="ARBA" id="ARBA00023277"/>
    </source>
</evidence>
<dbReference type="UniPathway" id="UPA00629">
    <property type="reaction ID" value="UER00684"/>
</dbReference>
<sequence>MRIYQAETYQAMSRRAANIISAQVIYKPDCVLGLATGGTPVGTYQQLVEWFQKGDLSFAEVRSVNLDEYLGLSPHHEQSYRYFMQTNLFDHIDIKPENTHVLNGLAKDPAVECAAYNKLIRDLGGIDLQLLGMGRNGHIAFNEPGDDFGLETHLVSLTENTIEANARFFASRDEVPRHALSMGIKNIMNARRILIVVNGEEKAEAVYQAFCGPVTKQVPASVLQLHPDVTLVGDKAALHKLAEAGETVCG</sequence>
<proteinExistence type="inferred from homology"/>
<comment type="similarity">
    <text evidence="4">Belongs to the glucosamine/galactosamine-6-phosphate isomerase family. NagB subfamily.</text>
</comment>
<comment type="pathway">
    <text evidence="4">Amino-sugar metabolism; N-acetylneuraminate degradation; D-fructose 6-phosphate from N-acetylneuraminate: step 5/5.</text>
</comment>
<evidence type="ECO:0000256" key="2">
    <source>
        <dbReference type="ARBA" id="ARBA00022801"/>
    </source>
</evidence>
<dbReference type="SUPFAM" id="SSF100950">
    <property type="entry name" value="NagB/RpiA/CoA transferase-like"/>
    <property type="match status" value="1"/>
</dbReference>
<evidence type="ECO:0000313" key="6">
    <source>
        <dbReference type="EMBL" id="MBC5732137.1"/>
    </source>
</evidence>
<dbReference type="InterPro" id="IPR018321">
    <property type="entry name" value="Glucosamine6P_isomerase_CS"/>
</dbReference>
<dbReference type="NCBIfam" id="TIGR00502">
    <property type="entry name" value="nagB"/>
    <property type="match status" value="1"/>
</dbReference>
<keyword evidence="7" id="KW-1185">Reference proteome</keyword>
<dbReference type="Gene3D" id="3.40.50.1360">
    <property type="match status" value="1"/>
</dbReference>
<dbReference type="InterPro" id="IPR006148">
    <property type="entry name" value="Glc/Gal-6P_isomerase"/>
</dbReference>
<feature type="active site" description="Proton acceptor; for enolization step" evidence="4">
    <location>
        <position position="67"/>
    </location>
</feature>
<dbReference type="PANTHER" id="PTHR11280:SF5">
    <property type="entry name" value="GLUCOSAMINE-6-PHOSPHATE ISOMERASE"/>
    <property type="match status" value="1"/>
</dbReference>
<dbReference type="FunFam" id="3.40.50.1360:FF:000003">
    <property type="entry name" value="Glucosamine-6-phosphate deaminase"/>
    <property type="match status" value="1"/>
</dbReference>
<comment type="caution">
    <text evidence="4">Lacks conserved residue(s) required for the propagation of feature annotation.</text>
</comment>
<feature type="active site" description="Proton acceptor; for ring-opening step" evidence="4">
    <location>
        <position position="138"/>
    </location>
</feature>
<evidence type="ECO:0000259" key="5">
    <source>
        <dbReference type="Pfam" id="PF01182"/>
    </source>
</evidence>
<evidence type="ECO:0000313" key="7">
    <source>
        <dbReference type="Proteomes" id="UP000661435"/>
    </source>
</evidence>